<dbReference type="AlphaFoldDB" id="A0A1T4PE03"/>
<dbReference type="Proteomes" id="UP000190625">
    <property type="component" value="Unassembled WGS sequence"/>
</dbReference>
<sequence length="271" mass="31616">MMLKKLCTIFLIMLLVLSIGVGLKSNVIQAKELSVNEIVRKAYKAANYSGDDERGVINMTIVDSQGRKRHRELLKLKKDIEDNGDQKFYVYFKRPADVRKMVFMVYKHPGSQDDRWLYLPALDLVQRIAAGDKRTSFAGSHFTYEDVSGRALQLDKHILLGEEDGKYIIKNLPKDAEDVEFSYYKMWIDKEIFLPVKAEYYNKQGSPYRVITAEKIETIQGYPTVTVRKVKNLIDGGYTVIRMSNIEYNVGIPERIFSERYLRRPPRRWLR</sequence>
<gene>
    <name evidence="2" type="ORF">SAMN02745118_02143</name>
</gene>
<keyword evidence="3" id="KW-1185">Reference proteome</keyword>
<dbReference type="EMBL" id="FUWM01000018">
    <property type="protein sequence ID" value="SJZ89780.1"/>
    <property type="molecule type" value="Genomic_DNA"/>
</dbReference>
<proteinExistence type="predicted"/>
<feature type="domain" description="Uncharacterized protein TP-0789" evidence="1">
    <location>
        <begin position="84"/>
        <end position="264"/>
    </location>
</feature>
<organism evidence="2 3">
    <name type="scientific">Selenihalanaerobacter shriftii</name>
    <dbReference type="NCBI Taxonomy" id="142842"/>
    <lineage>
        <taxon>Bacteria</taxon>
        <taxon>Bacillati</taxon>
        <taxon>Bacillota</taxon>
        <taxon>Clostridia</taxon>
        <taxon>Halanaerobiales</taxon>
        <taxon>Halobacteroidaceae</taxon>
        <taxon>Selenihalanaerobacter</taxon>
    </lineage>
</organism>
<evidence type="ECO:0000313" key="3">
    <source>
        <dbReference type="Proteomes" id="UP000190625"/>
    </source>
</evidence>
<keyword evidence="2" id="KW-0449">Lipoprotein</keyword>
<protein>
    <submittedName>
        <fullName evidence="2">Outer membrane lipoprotein-sorting protein</fullName>
    </submittedName>
</protein>
<evidence type="ECO:0000259" key="1">
    <source>
        <dbReference type="Pfam" id="PF17131"/>
    </source>
</evidence>
<dbReference type="InterPro" id="IPR033399">
    <property type="entry name" value="TP_0789-like"/>
</dbReference>
<evidence type="ECO:0000313" key="2">
    <source>
        <dbReference type="EMBL" id="SJZ89780.1"/>
    </source>
</evidence>
<dbReference type="STRING" id="142842.SAMN02745118_02143"/>
<dbReference type="CDD" id="cd16329">
    <property type="entry name" value="LolA_like"/>
    <property type="match status" value="1"/>
</dbReference>
<name>A0A1T4PE03_9FIRM</name>
<accession>A0A1T4PE03</accession>
<dbReference type="Gene3D" id="2.50.20.10">
    <property type="entry name" value="Lipoprotein localisation LolA/LolB/LppX"/>
    <property type="match status" value="1"/>
</dbReference>
<reference evidence="3" key="1">
    <citation type="submission" date="2017-02" db="EMBL/GenBank/DDBJ databases">
        <authorList>
            <person name="Varghese N."/>
            <person name="Submissions S."/>
        </authorList>
    </citation>
    <scope>NUCLEOTIDE SEQUENCE [LARGE SCALE GENOMIC DNA]</scope>
    <source>
        <strain evidence="3">ATCC BAA-73</strain>
    </source>
</reference>
<dbReference type="Pfam" id="PF17131">
    <property type="entry name" value="LolA_like"/>
    <property type="match status" value="1"/>
</dbReference>